<dbReference type="RefSeq" id="WP_115138505.1">
    <property type="nucleotide sequence ID" value="NZ_JAKIKT010000003.1"/>
</dbReference>
<dbReference type="InterPro" id="IPR023202">
    <property type="entry name" value="YejL_sf"/>
</dbReference>
<dbReference type="InterPro" id="IPR009857">
    <property type="entry name" value="UPF0352"/>
</dbReference>
<gene>
    <name evidence="2" type="ORF">L2725_10880</name>
</gene>
<dbReference type="SUPFAM" id="SSF158651">
    <property type="entry name" value="YejL-like"/>
    <property type="match status" value="1"/>
</dbReference>
<protein>
    <recommendedName>
        <fullName evidence="1">UPF0352 protein L2725_10880</fullName>
    </recommendedName>
</protein>
<name>A0ABT0N8W8_9GAMM</name>
<comment type="caution">
    <text evidence="2">The sequence shown here is derived from an EMBL/GenBank/DDBJ whole genome shotgun (WGS) entry which is preliminary data.</text>
</comment>
<reference evidence="2 3" key="1">
    <citation type="submission" date="2022-01" db="EMBL/GenBank/DDBJ databases">
        <title>Whole genome-based taxonomy of the Shewanellaceae.</title>
        <authorList>
            <person name="Martin-Rodriguez A.J."/>
        </authorList>
    </citation>
    <scope>NUCLEOTIDE SEQUENCE [LARGE SCALE GENOMIC DNA]</scope>
    <source>
        <strain evidence="2 3">DSM 21332</strain>
    </source>
</reference>
<dbReference type="Proteomes" id="UP001202831">
    <property type="component" value="Unassembled WGS sequence"/>
</dbReference>
<sequence length="71" mass="7785">MAIQSKYTNTQVESLIAELLMVLEKHQAPTDLSLMVLGNCVSHLLETKVGDKSRADVAAQFARALEQSVKN</sequence>
<evidence type="ECO:0000313" key="2">
    <source>
        <dbReference type="EMBL" id="MCL2914272.1"/>
    </source>
</evidence>
<proteinExistence type="inferred from homology"/>
<dbReference type="HAMAP" id="MF_00816">
    <property type="entry name" value="UPF0352"/>
    <property type="match status" value="1"/>
</dbReference>
<organism evidence="2 3">
    <name type="scientific">Shewanella corallii</name>
    <dbReference type="NCBI Taxonomy" id="560080"/>
    <lineage>
        <taxon>Bacteria</taxon>
        <taxon>Pseudomonadati</taxon>
        <taxon>Pseudomonadota</taxon>
        <taxon>Gammaproteobacteria</taxon>
        <taxon>Alteromonadales</taxon>
        <taxon>Shewanellaceae</taxon>
        <taxon>Shewanella</taxon>
    </lineage>
</organism>
<dbReference type="Pfam" id="PF07208">
    <property type="entry name" value="DUF1414"/>
    <property type="match status" value="1"/>
</dbReference>
<comment type="similarity">
    <text evidence="1">Belongs to the UPF0352 family.</text>
</comment>
<dbReference type="NCBIfam" id="NF010242">
    <property type="entry name" value="PRK13689.1"/>
    <property type="match status" value="1"/>
</dbReference>
<evidence type="ECO:0000256" key="1">
    <source>
        <dbReference type="HAMAP-Rule" id="MF_00816"/>
    </source>
</evidence>
<accession>A0ABT0N8W8</accession>
<dbReference type="PIRSF" id="PIRSF006188">
    <property type="entry name" value="UCP006188"/>
    <property type="match status" value="1"/>
</dbReference>
<dbReference type="EMBL" id="JAKIKT010000003">
    <property type="protein sequence ID" value="MCL2914272.1"/>
    <property type="molecule type" value="Genomic_DNA"/>
</dbReference>
<evidence type="ECO:0000313" key="3">
    <source>
        <dbReference type="Proteomes" id="UP001202831"/>
    </source>
</evidence>
<dbReference type="Gene3D" id="1.10.3390.10">
    <property type="entry name" value="YejL-like"/>
    <property type="match status" value="1"/>
</dbReference>
<keyword evidence="3" id="KW-1185">Reference proteome</keyword>